<proteinExistence type="predicted"/>
<dbReference type="Pfam" id="PF25871">
    <property type="entry name" value="HTH_76"/>
    <property type="match status" value="1"/>
</dbReference>
<evidence type="ECO:0000259" key="2">
    <source>
        <dbReference type="Pfam" id="PF17733"/>
    </source>
</evidence>
<evidence type="ECO:0000313" key="4">
    <source>
        <dbReference type="EMBL" id="KAL0071266.1"/>
    </source>
</evidence>
<gene>
    <name evidence="4" type="ORF">AAF712_001832</name>
</gene>
<feature type="region of interest" description="Disordered" evidence="1">
    <location>
        <begin position="143"/>
        <end position="179"/>
    </location>
</feature>
<dbReference type="Pfam" id="PF17733">
    <property type="entry name" value="KPWE_dom"/>
    <property type="match status" value="1"/>
</dbReference>
<name>A0ABR3AD20_9AGAR</name>
<evidence type="ECO:0000256" key="1">
    <source>
        <dbReference type="SAM" id="MobiDB-lite"/>
    </source>
</evidence>
<feature type="compositionally biased region" description="Basic and acidic residues" evidence="1">
    <location>
        <begin position="95"/>
        <end position="105"/>
    </location>
</feature>
<evidence type="ECO:0000313" key="5">
    <source>
        <dbReference type="Proteomes" id="UP001437256"/>
    </source>
</evidence>
<protein>
    <submittedName>
        <fullName evidence="4">Uncharacterized protein</fullName>
    </submittedName>
</protein>
<evidence type="ECO:0000259" key="3">
    <source>
        <dbReference type="Pfam" id="PF25871"/>
    </source>
</evidence>
<dbReference type="EMBL" id="JBBXMP010000004">
    <property type="protein sequence ID" value="KAL0071266.1"/>
    <property type="molecule type" value="Genomic_DNA"/>
</dbReference>
<feature type="domain" description="PEX14-like helix-turn-helix" evidence="3">
    <location>
        <begin position="46"/>
        <end position="89"/>
    </location>
</feature>
<reference evidence="4 5" key="1">
    <citation type="submission" date="2024-05" db="EMBL/GenBank/DDBJ databases">
        <title>A draft genome resource for the thread blight pathogen Marasmius tenuissimus strain MS-2.</title>
        <authorList>
            <person name="Yulfo-Soto G.E."/>
            <person name="Baruah I.K."/>
            <person name="Amoako-Attah I."/>
            <person name="Bukari Y."/>
            <person name="Meinhardt L.W."/>
            <person name="Bailey B.A."/>
            <person name="Cohen S.P."/>
        </authorList>
    </citation>
    <scope>NUCLEOTIDE SEQUENCE [LARGE SCALE GENOMIC DNA]</scope>
    <source>
        <strain evidence="4 5">MS-2</strain>
    </source>
</reference>
<dbReference type="InterPro" id="IPR040554">
    <property type="entry name" value="KPWE_PEX14_dom"/>
</dbReference>
<feature type="region of interest" description="Disordered" evidence="1">
    <location>
        <begin position="95"/>
        <end position="131"/>
    </location>
</feature>
<accession>A0ABR3AD20</accession>
<dbReference type="Proteomes" id="UP001437256">
    <property type="component" value="Unassembled WGS sequence"/>
</dbReference>
<comment type="caution">
    <text evidence="4">The sequence shown here is derived from an EMBL/GenBank/DDBJ whole genome shotgun (WGS) entry which is preliminary data.</text>
</comment>
<feature type="domain" description="Peroxisomal membrane protein PEX14-like KPWE" evidence="2">
    <location>
        <begin position="129"/>
        <end position="177"/>
    </location>
</feature>
<sequence>MASSNSDNHQSELIQRYASYPFDSDAAFKVAYQLNVVDKDLIPLKKGLDDILSRSAADIDRNEIVRKARLFYFNRITGGGLTFEDVAAAEEGVRHAVDSSKEKSRAPVQASAVLGNPETEQEQEGKEEPTVLTLAQIKEFIETGRTDQLPNNKVIPDGLNEKPPTESVAPARKKPWEVE</sequence>
<organism evidence="4 5">
    <name type="scientific">Marasmius tenuissimus</name>
    <dbReference type="NCBI Taxonomy" id="585030"/>
    <lineage>
        <taxon>Eukaryota</taxon>
        <taxon>Fungi</taxon>
        <taxon>Dikarya</taxon>
        <taxon>Basidiomycota</taxon>
        <taxon>Agaricomycotina</taxon>
        <taxon>Agaricomycetes</taxon>
        <taxon>Agaricomycetidae</taxon>
        <taxon>Agaricales</taxon>
        <taxon>Marasmiineae</taxon>
        <taxon>Marasmiaceae</taxon>
        <taxon>Marasmius</taxon>
    </lineage>
</organism>
<dbReference type="InterPro" id="IPR058841">
    <property type="entry name" value="HTH_76"/>
</dbReference>
<keyword evidence="5" id="KW-1185">Reference proteome</keyword>